<comment type="caution">
    <text evidence="11">The sequence shown here is derived from an EMBL/GenBank/DDBJ whole genome shotgun (WGS) entry which is preliminary data.</text>
</comment>
<dbReference type="InterPro" id="IPR011009">
    <property type="entry name" value="Kinase-like_dom_sf"/>
</dbReference>
<keyword evidence="12" id="KW-1185">Reference proteome</keyword>
<feature type="transmembrane region" description="Helical" evidence="9">
    <location>
        <begin position="352"/>
        <end position="370"/>
    </location>
</feature>
<feature type="domain" description="G-protein coupled receptors family 1 profile" evidence="10">
    <location>
        <begin position="125"/>
        <end position="402"/>
    </location>
</feature>
<evidence type="ECO:0000256" key="7">
    <source>
        <dbReference type="ARBA" id="ARBA00023170"/>
    </source>
</evidence>
<evidence type="ECO:0000256" key="8">
    <source>
        <dbReference type="ARBA" id="ARBA00023224"/>
    </source>
</evidence>
<dbReference type="Proteomes" id="UP000192578">
    <property type="component" value="Unassembled WGS sequence"/>
</dbReference>
<evidence type="ECO:0000256" key="1">
    <source>
        <dbReference type="ARBA" id="ARBA00004651"/>
    </source>
</evidence>
<dbReference type="GO" id="GO:0007268">
    <property type="term" value="P:chemical synaptic transmission"/>
    <property type="evidence" value="ECO:0007669"/>
    <property type="project" value="TreeGrafter"/>
</dbReference>
<evidence type="ECO:0000256" key="5">
    <source>
        <dbReference type="ARBA" id="ARBA00023040"/>
    </source>
</evidence>
<reference evidence="12" key="1">
    <citation type="submission" date="2017-01" db="EMBL/GenBank/DDBJ databases">
        <title>Comparative genomics of anhydrobiosis in the tardigrade Hypsibius dujardini.</title>
        <authorList>
            <person name="Yoshida Y."/>
            <person name="Koutsovoulos G."/>
            <person name="Laetsch D."/>
            <person name="Stevens L."/>
            <person name="Kumar S."/>
            <person name="Horikawa D."/>
            <person name="Ishino K."/>
            <person name="Komine S."/>
            <person name="Tomita M."/>
            <person name="Blaxter M."/>
            <person name="Arakawa K."/>
        </authorList>
    </citation>
    <scope>NUCLEOTIDE SEQUENCE [LARGE SCALE GENOMIC DNA]</scope>
    <source>
        <strain evidence="12">Z151</strain>
    </source>
</reference>
<proteinExistence type="predicted"/>
<feature type="transmembrane region" description="Helical" evidence="9">
    <location>
        <begin position="111"/>
        <end position="134"/>
    </location>
</feature>
<evidence type="ECO:0000313" key="12">
    <source>
        <dbReference type="Proteomes" id="UP000192578"/>
    </source>
</evidence>
<dbReference type="PANTHER" id="PTHR24247:SF259">
    <property type="entry name" value="G-PROTEIN COUPLED RECEPTORS FAMILY 1 PROFILE DOMAIN-CONTAINING PROTEIN"/>
    <property type="match status" value="1"/>
</dbReference>
<keyword evidence="4 9" id="KW-1133">Transmembrane helix</keyword>
<evidence type="ECO:0000259" key="10">
    <source>
        <dbReference type="PROSITE" id="PS50262"/>
    </source>
</evidence>
<dbReference type="GO" id="GO:0007187">
    <property type="term" value="P:G protein-coupled receptor signaling pathway, coupled to cyclic nucleotide second messenger"/>
    <property type="evidence" value="ECO:0007669"/>
    <property type="project" value="TreeGrafter"/>
</dbReference>
<evidence type="ECO:0000256" key="3">
    <source>
        <dbReference type="ARBA" id="ARBA00022692"/>
    </source>
</evidence>
<dbReference type="PROSITE" id="PS50262">
    <property type="entry name" value="G_PROTEIN_RECEP_F1_2"/>
    <property type="match status" value="1"/>
</dbReference>
<dbReference type="Pfam" id="PF00001">
    <property type="entry name" value="7tm_1"/>
    <property type="match status" value="1"/>
</dbReference>
<dbReference type="GO" id="GO:0030425">
    <property type="term" value="C:dendrite"/>
    <property type="evidence" value="ECO:0007669"/>
    <property type="project" value="TreeGrafter"/>
</dbReference>
<dbReference type="GO" id="GO:0005886">
    <property type="term" value="C:plasma membrane"/>
    <property type="evidence" value="ECO:0007669"/>
    <property type="project" value="UniProtKB-SubCell"/>
</dbReference>
<dbReference type="InterPro" id="IPR017452">
    <property type="entry name" value="GPCR_Rhodpsn_7TM"/>
</dbReference>
<dbReference type="AlphaFoldDB" id="A0A9X6NN03"/>
<dbReference type="Gene3D" id="1.20.1070.10">
    <property type="entry name" value="Rhodopsin 7-helix transmembrane proteins"/>
    <property type="match status" value="1"/>
</dbReference>
<dbReference type="PANTHER" id="PTHR24247">
    <property type="entry name" value="5-HYDROXYTRYPTAMINE RECEPTOR"/>
    <property type="match status" value="1"/>
</dbReference>
<evidence type="ECO:0000256" key="2">
    <source>
        <dbReference type="ARBA" id="ARBA00022475"/>
    </source>
</evidence>
<feature type="transmembrane region" description="Helical" evidence="9">
    <location>
        <begin position="146"/>
        <end position="163"/>
    </location>
</feature>
<keyword evidence="3 9" id="KW-0812">Transmembrane</keyword>
<comment type="subcellular location">
    <subcellularLocation>
        <location evidence="1">Cell membrane</location>
        <topology evidence="1">Multi-pass membrane protein</topology>
    </subcellularLocation>
</comment>
<organism evidence="11 12">
    <name type="scientific">Hypsibius exemplaris</name>
    <name type="common">Freshwater tardigrade</name>
    <dbReference type="NCBI Taxonomy" id="2072580"/>
    <lineage>
        <taxon>Eukaryota</taxon>
        <taxon>Metazoa</taxon>
        <taxon>Ecdysozoa</taxon>
        <taxon>Tardigrada</taxon>
        <taxon>Eutardigrada</taxon>
        <taxon>Parachela</taxon>
        <taxon>Hypsibioidea</taxon>
        <taxon>Hypsibiidae</taxon>
        <taxon>Hypsibius</taxon>
    </lineage>
</organism>
<keyword evidence="6 9" id="KW-0472">Membrane</keyword>
<dbReference type="GO" id="GO:0045202">
    <property type="term" value="C:synapse"/>
    <property type="evidence" value="ECO:0007669"/>
    <property type="project" value="GOC"/>
</dbReference>
<feature type="transmembrane region" description="Helical" evidence="9">
    <location>
        <begin position="170"/>
        <end position="188"/>
    </location>
</feature>
<evidence type="ECO:0000313" key="11">
    <source>
        <dbReference type="EMBL" id="OWA52629.1"/>
    </source>
</evidence>
<gene>
    <name evidence="11" type="ORF">BV898_17077</name>
</gene>
<feature type="transmembrane region" description="Helical" evidence="9">
    <location>
        <begin position="273"/>
        <end position="296"/>
    </location>
</feature>
<dbReference type="SUPFAM" id="SSF81321">
    <property type="entry name" value="Family A G protein-coupled receptor-like"/>
    <property type="match status" value="1"/>
</dbReference>
<dbReference type="GO" id="GO:0030594">
    <property type="term" value="F:neurotransmitter receptor activity"/>
    <property type="evidence" value="ECO:0007669"/>
    <property type="project" value="TreeGrafter"/>
</dbReference>
<keyword evidence="5" id="KW-0297">G-protein coupled receptor</keyword>
<name>A0A9X6NN03_HYPEX</name>
<sequence length="402" mass="44719">MHMSPEMLKFTVGNMTEAGQSTGTEAGQSTGIGRATDIFSFGCLALEMFNRGKVQYVRDDGNPVQLEQRTLLLRGTHQGQEPTMYNTSNNDPTVTFSNDTSQNYILHWSAIGIFQTSTVGASLLGNGVLLLLLLSNHQLRTPFNSYVIGLACANFIYNTAGILKAWHTLTGIWTVGEVICTYYLYVVWVECNVVYYQHVLIAVTRMWAIIGPISYRDRHTKRLARGLIIGVWVFPHVFMLPFLIRDELFFRRTIQENGQQCQANVEKQVNYSVAGQVILSLLPTLAHVMVVPIVYFTNKIRVMNRAAVAPSSQHTQRSNLPPNQLPSSKRSSDILQRCLNTRPAPSGASTSGLIFLGILSLCALASWLPLNMCNYLTLARRIFLIGAGYLPKQGPEVGFIPL</sequence>
<feature type="transmembrane region" description="Helical" evidence="9">
    <location>
        <begin position="227"/>
        <end position="244"/>
    </location>
</feature>
<keyword evidence="7" id="KW-0675">Receptor</keyword>
<evidence type="ECO:0000256" key="4">
    <source>
        <dbReference type="ARBA" id="ARBA00022989"/>
    </source>
</evidence>
<evidence type="ECO:0000256" key="9">
    <source>
        <dbReference type="SAM" id="Phobius"/>
    </source>
</evidence>
<accession>A0A9X6NN03</accession>
<keyword evidence="2" id="KW-1003">Cell membrane</keyword>
<evidence type="ECO:0000256" key="6">
    <source>
        <dbReference type="ARBA" id="ARBA00023136"/>
    </source>
</evidence>
<dbReference type="EMBL" id="MTYJ01000278">
    <property type="protein sequence ID" value="OWA52629.1"/>
    <property type="molecule type" value="Genomic_DNA"/>
</dbReference>
<dbReference type="SUPFAM" id="SSF56112">
    <property type="entry name" value="Protein kinase-like (PK-like)"/>
    <property type="match status" value="1"/>
</dbReference>
<dbReference type="OrthoDB" id="4062651at2759"/>
<dbReference type="GO" id="GO:0007198">
    <property type="term" value="P:adenylate cyclase-inhibiting serotonin receptor signaling pathway"/>
    <property type="evidence" value="ECO:0007669"/>
    <property type="project" value="TreeGrafter"/>
</dbReference>
<protein>
    <recommendedName>
        <fullName evidence="10">G-protein coupled receptors family 1 profile domain-containing protein</fullName>
    </recommendedName>
</protein>
<dbReference type="InterPro" id="IPR000276">
    <property type="entry name" value="GPCR_Rhodpsn"/>
</dbReference>
<keyword evidence="8" id="KW-0807">Transducer</keyword>
<dbReference type="GO" id="GO:0004993">
    <property type="term" value="F:G protein-coupled serotonin receptor activity"/>
    <property type="evidence" value="ECO:0007669"/>
    <property type="project" value="TreeGrafter"/>
</dbReference>